<keyword evidence="2" id="KW-1185">Reference proteome</keyword>
<protein>
    <recommendedName>
        <fullName evidence="3">Cytosolic protein</fullName>
    </recommendedName>
</protein>
<name>A0AAE3LNS9_9BACI</name>
<evidence type="ECO:0000313" key="2">
    <source>
        <dbReference type="Proteomes" id="UP001209318"/>
    </source>
</evidence>
<organism evidence="1 2">
    <name type="scientific">Perspicuibacillus lycopersici</name>
    <dbReference type="NCBI Taxonomy" id="1325689"/>
    <lineage>
        <taxon>Bacteria</taxon>
        <taxon>Bacillati</taxon>
        <taxon>Bacillota</taxon>
        <taxon>Bacilli</taxon>
        <taxon>Bacillales</taxon>
        <taxon>Bacillaceae</taxon>
        <taxon>Perspicuibacillus</taxon>
    </lineage>
</organism>
<dbReference type="AlphaFoldDB" id="A0AAE3LNS9"/>
<accession>A0AAE3LNS9</accession>
<reference evidence="1" key="1">
    <citation type="submission" date="2022-10" db="EMBL/GenBank/DDBJ databases">
        <title>Description of Fervidibacillus gen. nov. in the family Fervidibacillaceae fam. nov. with two species, Fervidibacillus albus sp. nov., and Fervidibacillus halotolerans sp. nov., isolated from tidal flat sediments.</title>
        <authorList>
            <person name="Kwon K.K."/>
            <person name="Yang S.-H."/>
        </authorList>
    </citation>
    <scope>NUCLEOTIDE SEQUENCE</scope>
    <source>
        <strain evidence="1">JCM 19140</strain>
    </source>
</reference>
<dbReference type="Proteomes" id="UP001209318">
    <property type="component" value="Unassembled WGS sequence"/>
</dbReference>
<evidence type="ECO:0000313" key="1">
    <source>
        <dbReference type="EMBL" id="MCU9614172.1"/>
    </source>
</evidence>
<dbReference type="RefSeq" id="WP_263073411.1">
    <property type="nucleotide sequence ID" value="NZ_JAOUSF010000003.1"/>
</dbReference>
<evidence type="ECO:0008006" key="3">
    <source>
        <dbReference type="Google" id="ProtNLM"/>
    </source>
</evidence>
<proteinExistence type="predicted"/>
<dbReference type="EMBL" id="JAOUSF010000003">
    <property type="protein sequence ID" value="MCU9614172.1"/>
    <property type="molecule type" value="Genomic_DNA"/>
</dbReference>
<gene>
    <name evidence="1" type="ORF">OEV98_11430</name>
</gene>
<sequence length="130" mass="14935">MSKKRSFFQRWQKQCETRDDHFDPELKSHYYKTSFDKVFQGVEDTIRKNTNMTITSTAKDRGEIAIKMSNGPKAFIVATVIQVRPFETAVDFMVSSDNLSITGLYPSLKKVVLQLYAELDKSLPFVGTKK</sequence>
<comment type="caution">
    <text evidence="1">The sequence shown here is derived from an EMBL/GenBank/DDBJ whole genome shotgun (WGS) entry which is preliminary data.</text>
</comment>